<evidence type="ECO:0000313" key="3">
    <source>
        <dbReference type="Proteomes" id="UP000190675"/>
    </source>
</evidence>
<organism evidence="2 3">
    <name type="scientific">Bradyrhizobium erythrophlei</name>
    <dbReference type="NCBI Taxonomy" id="1437360"/>
    <lineage>
        <taxon>Bacteria</taxon>
        <taxon>Pseudomonadati</taxon>
        <taxon>Pseudomonadota</taxon>
        <taxon>Alphaproteobacteria</taxon>
        <taxon>Hyphomicrobiales</taxon>
        <taxon>Nitrobacteraceae</taxon>
        <taxon>Bradyrhizobium</taxon>
    </lineage>
</organism>
<gene>
    <name evidence="2" type="ORF">SAMN05444169_5448</name>
</gene>
<feature type="region of interest" description="Disordered" evidence="1">
    <location>
        <begin position="41"/>
        <end position="62"/>
    </location>
</feature>
<dbReference type="AlphaFoldDB" id="A0A1M5PSS3"/>
<dbReference type="EMBL" id="LT670818">
    <property type="protein sequence ID" value="SHH04818.1"/>
    <property type="molecule type" value="Genomic_DNA"/>
</dbReference>
<dbReference type="OrthoDB" id="8231952at2"/>
<proteinExistence type="predicted"/>
<evidence type="ECO:0000256" key="1">
    <source>
        <dbReference type="SAM" id="MobiDB-lite"/>
    </source>
</evidence>
<sequence length="120" mass="13577">MFKRLAKFRLVQPWRIALGPREAVFSKDMFSAGVFSRDMHSNDNLPGFRRPAATGKRRSPPPALACHWFDRNGRLECRWLAEPNDDAPLGDVVEYEHRATGRVSGQQSMQPRGRAQTLAG</sequence>
<reference evidence="2 3" key="1">
    <citation type="submission" date="2016-11" db="EMBL/GenBank/DDBJ databases">
        <authorList>
            <person name="Jaros S."/>
            <person name="Januszkiewicz K."/>
            <person name="Wedrychowicz H."/>
        </authorList>
    </citation>
    <scope>NUCLEOTIDE SEQUENCE [LARGE SCALE GENOMIC DNA]</scope>
    <source>
        <strain evidence="2 3">GAS242</strain>
    </source>
</reference>
<protein>
    <submittedName>
        <fullName evidence="2">Uncharacterized protein</fullName>
    </submittedName>
</protein>
<accession>A0A1M5PSS3</accession>
<feature type="region of interest" description="Disordered" evidence="1">
    <location>
        <begin position="98"/>
        <end position="120"/>
    </location>
</feature>
<dbReference type="Proteomes" id="UP000190675">
    <property type="component" value="Chromosome I"/>
</dbReference>
<evidence type="ECO:0000313" key="2">
    <source>
        <dbReference type="EMBL" id="SHH04818.1"/>
    </source>
</evidence>
<name>A0A1M5PSS3_9BRAD</name>
<dbReference type="RefSeq" id="WP_079568595.1">
    <property type="nucleotide sequence ID" value="NZ_LT670818.1"/>
</dbReference>